<evidence type="ECO:0000256" key="1">
    <source>
        <dbReference type="SAM" id="Phobius"/>
    </source>
</evidence>
<reference evidence="3" key="1">
    <citation type="submission" date="2013-09" db="EMBL/GenBank/DDBJ databases">
        <title>Corchorus olitorius genome sequencing.</title>
        <authorList>
            <person name="Alam M."/>
            <person name="Haque M.S."/>
            <person name="Islam M.S."/>
            <person name="Emdad E.M."/>
            <person name="Islam M.M."/>
            <person name="Ahmed B."/>
            <person name="Halim A."/>
            <person name="Hossen Q.M.M."/>
            <person name="Hossain M.Z."/>
            <person name="Ahmed R."/>
            <person name="Khan M.M."/>
            <person name="Islam R."/>
            <person name="Rashid M.M."/>
            <person name="Khan S.A."/>
            <person name="Rahman M.S."/>
            <person name="Alam M."/>
            <person name="Yahiya A.S."/>
            <person name="Khan M.S."/>
            <person name="Azam M.S."/>
            <person name="Haque T."/>
            <person name="Lashkar M.Z.H."/>
            <person name="Akhand A.I."/>
            <person name="Morshed G."/>
            <person name="Roy S."/>
            <person name="Uddin K.S."/>
            <person name="Rabeya T."/>
            <person name="Hossain A.S."/>
            <person name="Chowdhury A."/>
            <person name="Snigdha A.R."/>
            <person name="Mortoza M.S."/>
            <person name="Matin S.A."/>
            <person name="Hoque S.M.E."/>
            <person name="Islam M.K."/>
            <person name="Roy D.K."/>
            <person name="Haider R."/>
            <person name="Moosa M.M."/>
            <person name="Elias S.M."/>
            <person name="Hasan A.M."/>
            <person name="Jahan S."/>
            <person name="Shafiuddin M."/>
            <person name="Mahmood N."/>
            <person name="Shommy N.S."/>
        </authorList>
    </citation>
    <scope>NUCLEOTIDE SEQUENCE [LARGE SCALE GENOMIC DNA]</scope>
    <source>
        <strain evidence="3">cv. O-4</strain>
    </source>
</reference>
<dbReference type="AlphaFoldDB" id="A0A1R3K7U6"/>
<evidence type="ECO:0000313" key="2">
    <source>
        <dbReference type="EMBL" id="OMP03126.1"/>
    </source>
</evidence>
<feature type="transmembrane region" description="Helical" evidence="1">
    <location>
        <begin position="20"/>
        <end position="42"/>
    </location>
</feature>
<sequence>MARASRHVTSPSARFWHLRLQYHVLMSAVWLNLIAIVSDPIIPPCLRLSAAMKQHRSSASSAPLLPSSSLVN</sequence>
<dbReference type="EMBL" id="AWUE01014559">
    <property type="protein sequence ID" value="OMP03126.1"/>
    <property type="molecule type" value="Genomic_DNA"/>
</dbReference>
<organism evidence="2 3">
    <name type="scientific">Corchorus olitorius</name>
    <dbReference type="NCBI Taxonomy" id="93759"/>
    <lineage>
        <taxon>Eukaryota</taxon>
        <taxon>Viridiplantae</taxon>
        <taxon>Streptophyta</taxon>
        <taxon>Embryophyta</taxon>
        <taxon>Tracheophyta</taxon>
        <taxon>Spermatophyta</taxon>
        <taxon>Magnoliopsida</taxon>
        <taxon>eudicotyledons</taxon>
        <taxon>Gunneridae</taxon>
        <taxon>Pentapetalae</taxon>
        <taxon>rosids</taxon>
        <taxon>malvids</taxon>
        <taxon>Malvales</taxon>
        <taxon>Malvaceae</taxon>
        <taxon>Grewioideae</taxon>
        <taxon>Apeibeae</taxon>
        <taxon>Corchorus</taxon>
    </lineage>
</organism>
<protein>
    <submittedName>
        <fullName evidence="2">Uncharacterized protein</fullName>
    </submittedName>
</protein>
<dbReference type="Proteomes" id="UP000187203">
    <property type="component" value="Unassembled WGS sequence"/>
</dbReference>
<keyword evidence="1" id="KW-1133">Transmembrane helix</keyword>
<name>A0A1R3K7U6_9ROSI</name>
<proteinExistence type="predicted"/>
<keyword evidence="3" id="KW-1185">Reference proteome</keyword>
<gene>
    <name evidence="2" type="ORF">COLO4_10623</name>
</gene>
<accession>A0A1R3K7U6</accession>
<keyword evidence="1" id="KW-0812">Transmembrane</keyword>
<keyword evidence="1" id="KW-0472">Membrane</keyword>
<comment type="caution">
    <text evidence="2">The sequence shown here is derived from an EMBL/GenBank/DDBJ whole genome shotgun (WGS) entry which is preliminary data.</text>
</comment>
<evidence type="ECO:0000313" key="3">
    <source>
        <dbReference type="Proteomes" id="UP000187203"/>
    </source>
</evidence>